<feature type="signal peptide" evidence="4">
    <location>
        <begin position="1"/>
        <end position="19"/>
    </location>
</feature>
<dbReference type="Gene3D" id="3.40.50.1820">
    <property type="entry name" value="alpha/beta hydrolase"/>
    <property type="match status" value="1"/>
</dbReference>
<keyword evidence="4" id="KW-0732">Signal</keyword>
<dbReference type="InterPro" id="IPR029058">
    <property type="entry name" value="AB_hydrolase_fold"/>
</dbReference>
<evidence type="ECO:0000313" key="6">
    <source>
        <dbReference type="EMBL" id="RNA28849.1"/>
    </source>
</evidence>
<evidence type="ECO:0000256" key="4">
    <source>
        <dbReference type="SAM" id="SignalP"/>
    </source>
</evidence>
<name>A0A3M7RZJ1_BRAPC</name>
<dbReference type="EMBL" id="REGN01002327">
    <property type="protein sequence ID" value="RNA28849.1"/>
    <property type="molecule type" value="Genomic_DNA"/>
</dbReference>
<dbReference type="EC" id="3.1.1.1" evidence="6"/>
<gene>
    <name evidence="6" type="ORF">BpHYR1_024340</name>
</gene>
<evidence type="ECO:0000256" key="2">
    <source>
        <dbReference type="ARBA" id="ARBA00022487"/>
    </source>
</evidence>
<evidence type="ECO:0000313" key="7">
    <source>
        <dbReference type="Proteomes" id="UP000276133"/>
    </source>
</evidence>
<dbReference type="GO" id="GO:0005886">
    <property type="term" value="C:plasma membrane"/>
    <property type="evidence" value="ECO:0007669"/>
    <property type="project" value="TreeGrafter"/>
</dbReference>
<proteinExistence type="inferred from homology"/>
<dbReference type="GO" id="GO:0006581">
    <property type="term" value="P:acetylcholine catabolic process"/>
    <property type="evidence" value="ECO:0007669"/>
    <property type="project" value="TreeGrafter"/>
</dbReference>
<dbReference type="InterPro" id="IPR002018">
    <property type="entry name" value="CarbesteraseB"/>
</dbReference>
<dbReference type="Pfam" id="PF00135">
    <property type="entry name" value="COesterase"/>
    <property type="match status" value="1"/>
</dbReference>
<dbReference type="PANTHER" id="PTHR43918">
    <property type="entry name" value="ACETYLCHOLINESTERASE"/>
    <property type="match status" value="1"/>
</dbReference>
<dbReference type="PANTHER" id="PTHR43918:SF4">
    <property type="entry name" value="CARBOXYLIC ESTER HYDROLASE"/>
    <property type="match status" value="1"/>
</dbReference>
<comment type="similarity">
    <text evidence="1">Belongs to the type-B carboxylesterase/lipase family.</text>
</comment>
<evidence type="ECO:0000256" key="1">
    <source>
        <dbReference type="ARBA" id="ARBA00005964"/>
    </source>
</evidence>
<dbReference type="AlphaFoldDB" id="A0A3M7RZJ1"/>
<organism evidence="6 7">
    <name type="scientific">Brachionus plicatilis</name>
    <name type="common">Marine rotifer</name>
    <name type="synonym">Brachionus muelleri</name>
    <dbReference type="NCBI Taxonomy" id="10195"/>
    <lineage>
        <taxon>Eukaryota</taxon>
        <taxon>Metazoa</taxon>
        <taxon>Spiralia</taxon>
        <taxon>Gnathifera</taxon>
        <taxon>Rotifera</taxon>
        <taxon>Eurotatoria</taxon>
        <taxon>Monogononta</taxon>
        <taxon>Pseudotrocha</taxon>
        <taxon>Ploima</taxon>
        <taxon>Brachionidae</taxon>
        <taxon>Brachionus</taxon>
    </lineage>
</organism>
<sequence>MMNKLHIFLFVFFLHAINAQNCDQIDSKLVLDTNAGQIKGSCSCSDNGCVVSWLSVPYAQAPTNQNRFQAPKPVQAWSGILDGTKKPSPCMHYTKYSRNEKFPYLKEEPSEDCLYLNIFMSTKLLSQSSQTFAILALFHGSLEGPMGSGLHNPTLFVLLNDIIVVTVSYRLDIFGFLHLIDKGQSIQGNQGLLDQFTALKWINQNSAKFNADSNRVTLMGSYSAAKLIGYHLIFRPSSDYFRNIILQNESPVNLAKNAMSSQLANSKAQFFAKQILGCKPGKLVSCLMHMSANSLITASKYFRANKLASDDQLTSMFLQNAFGPVVDAKMLQN</sequence>
<keyword evidence="2" id="KW-0719">Serine esterase</keyword>
<reference evidence="6 7" key="1">
    <citation type="journal article" date="2018" name="Sci. Rep.">
        <title>Genomic signatures of local adaptation to the degree of environmental predictability in rotifers.</title>
        <authorList>
            <person name="Franch-Gras L."/>
            <person name="Hahn C."/>
            <person name="Garcia-Roger E.M."/>
            <person name="Carmona M.J."/>
            <person name="Serra M."/>
            <person name="Gomez A."/>
        </authorList>
    </citation>
    <scope>NUCLEOTIDE SEQUENCE [LARGE SCALE GENOMIC DNA]</scope>
    <source>
        <strain evidence="6">HYR1</strain>
    </source>
</reference>
<dbReference type="InterPro" id="IPR050654">
    <property type="entry name" value="AChE-related_enzymes"/>
</dbReference>
<keyword evidence="7" id="KW-1185">Reference proteome</keyword>
<dbReference type="GO" id="GO:0019695">
    <property type="term" value="P:choline metabolic process"/>
    <property type="evidence" value="ECO:0007669"/>
    <property type="project" value="TreeGrafter"/>
</dbReference>
<feature type="non-terminal residue" evidence="6">
    <location>
        <position position="333"/>
    </location>
</feature>
<dbReference type="GO" id="GO:0106435">
    <property type="term" value="F:carboxylesterase activity"/>
    <property type="evidence" value="ECO:0007669"/>
    <property type="project" value="UniProtKB-EC"/>
</dbReference>
<dbReference type="GO" id="GO:0005615">
    <property type="term" value="C:extracellular space"/>
    <property type="evidence" value="ECO:0007669"/>
    <property type="project" value="TreeGrafter"/>
</dbReference>
<dbReference type="OrthoDB" id="3200163at2759"/>
<dbReference type="Proteomes" id="UP000276133">
    <property type="component" value="Unassembled WGS sequence"/>
</dbReference>
<feature type="chain" id="PRO_5018288915" evidence="4">
    <location>
        <begin position="20"/>
        <end position="333"/>
    </location>
</feature>
<dbReference type="SUPFAM" id="SSF53474">
    <property type="entry name" value="alpha/beta-Hydrolases"/>
    <property type="match status" value="1"/>
</dbReference>
<comment type="caution">
    <text evidence="6">The sequence shown here is derived from an EMBL/GenBank/DDBJ whole genome shotgun (WGS) entry which is preliminary data.</text>
</comment>
<evidence type="ECO:0000259" key="5">
    <source>
        <dbReference type="Pfam" id="PF00135"/>
    </source>
</evidence>
<protein>
    <submittedName>
        <fullName evidence="6">Acetylcholinesterase isoform X2</fullName>
        <ecNumber evidence="6">3.1.1.1</ecNumber>
    </submittedName>
</protein>
<dbReference type="STRING" id="10195.A0A3M7RZJ1"/>
<evidence type="ECO:0000256" key="3">
    <source>
        <dbReference type="ARBA" id="ARBA00022801"/>
    </source>
</evidence>
<dbReference type="GO" id="GO:0003990">
    <property type="term" value="F:acetylcholinesterase activity"/>
    <property type="evidence" value="ECO:0007669"/>
    <property type="project" value="TreeGrafter"/>
</dbReference>
<keyword evidence="3 6" id="KW-0378">Hydrolase</keyword>
<accession>A0A3M7RZJ1</accession>
<feature type="domain" description="Carboxylesterase type B" evidence="5">
    <location>
        <begin position="29"/>
        <end position="332"/>
    </location>
</feature>